<sequence>MASSGLNLFTEYMKGKQKDEGTPASGGAGGTCGRVVGVRDLPPQEVMQKLWQEANRGLTKAQMEHSVRLLNEHFVQYKDQVEFRLKDRGSDSYSLLLVFNEPRLRPYGLLVRVSSLPARLALQENPALLDSF</sequence>
<evidence type="ECO:0000313" key="1">
    <source>
        <dbReference type="EMBL" id="OIW27684.1"/>
    </source>
</evidence>
<keyword evidence="2" id="KW-1185">Reference proteome</keyword>
<evidence type="ECO:0000313" key="2">
    <source>
        <dbReference type="Proteomes" id="UP000182658"/>
    </source>
</evidence>
<dbReference type="InParanoid" id="A0A1J7JEK9"/>
<protein>
    <submittedName>
        <fullName evidence="1">Uncharacterized protein</fullName>
    </submittedName>
</protein>
<dbReference type="AlphaFoldDB" id="A0A1J7JEK9"/>
<dbReference type="Proteomes" id="UP000182658">
    <property type="component" value="Unassembled WGS sequence"/>
</dbReference>
<reference evidence="1 2" key="1">
    <citation type="submission" date="2016-10" db="EMBL/GenBank/DDBJ databases">
        <title>Draft genome sequence of Coniochaeta ligniaria NRRL30616, a lignocellulolytic fungus for bioabatement of inhibitors in plant biomass hydrolysates.</title>
        <authorList>
            <consortium name="DOE Joint Genome Institute"/>
            <person name="Jimenez D.J."/>
            <person name="Hector R.E."/>
            <person name="Riley R."/>
            <person name="Sun H."/>
            <person name="Grigoriev I.V."/>
            <person name="Van Elsas J.D."/>
            <person name="Nichols N.N."/>
        </authorList>
    </citation>
    <scope>NUCLEOTIDE SEQUENCE [LARGE SCALE GENOMIC DNA]</scope>
    <source>
        <strain evidence="1 2">NRRL 30616</strain>
    </source>
</reference>
<proteinExistence type="predicted"/>
<name>A0A1J7JEK9_9PEZI</name>
<gene>
    <name evidence="1" type="ORF">CONLIGDRAFT_682710</name>
</gene>
<dbReference type="EMBL" id="KV875099">
    <property type="protein sequence ID" value="OIW27684.1"/>
    <property type="molecule type" value="Genomic_DNA"/>
</dbReference>
<accession>A0A1J7JEK9</accession>
<organism evidence="1 2">
    <name type="scientific">Coniochaeta ligniaria NRRL 30616</name>
    <dbReference type="NCBI Taxonomy" id="1408157"/>
    <lineage>
        <taxon>Eukaryota</taxon>
        <taxon>Fungi</taxon>
        <taxon>Dikarya</taxon>
        <taxon>Ascomycota</taxon>
        <taxon>Pezizomycotina</taxon>
        <taxon>Sordariomycetes</taxon>
        <taxon>Sordariomycetidae</taxon>
        <taxon>Coniochaetales</taxon>
        <taxon>Coniochaetaceae</taxon>
        <taxon>Coniochaeta</taxon>
    </lineage>
</organism>